<comment type="caution">
    <text evidence="2">The sequence shown here is derived from an EMBL/GenBank/DDBJ whole genome shotgun (WGS) entry which is preliminary data.</text>
</comment>
<name>A0ABR4Q5F9_9CEST</name>
<keyword evidence="4" id="KW-1185">Reference proteome</keyword>
<evidence type="ECO:0000313" key="3">
    <source>
        <dbReference type="EMBL" id="KAL5104911.1"/>
    </source>
</evidence>
<reference evidence="2 4" key="1">
    <citation type="journal article" date="2022" name="Front. Cell. Infect. Microbiol.">
        <title>The Genomes of Two Strains of Taenia crassiceps the Animal Model for the Study of Human Cysticercosis.</title>
        <authorList>
            <person name="Bobes R.J."/>
            <person name="Estrada K."/>
            <person name="Rios-Valencia D.G."/>
            <person name="Calderon-Gallegos A."/>
            <person name="de la Torre P."/>
            <person name="Carrero J.C."/>
            <person name="Sanchez-Flores A."/>
            <person name="Laclette J.P."/>
        </authorList>
    </citation>
    <scope>NUCLEOTIDE SEQUENCE [LARGE SCALE GENOMIC DNA]</scope>
    <source>
        <strain evidence="2">WFUcys</strain>
    </source>
</reference>
<evidence type="ECO:0000313" key="4">
    <source>
        <dbReference type="Proteomes" id="UP001651158"/>
    </source>
</evidence>
<dbReference type="EMBL" id="JAKROA010000010">
    <property type="protein sequence ID" value="KAL5104911.1"/>
    <property type="molecule type" value="Genomic_DNA"/>
</dbReference>
<proteinExistence type="predicted"/>
<dbReference type="Proteomes" id="UP001651158">
    <property type="component" value="Unassembled WGS sequence"/>
</dbReference>
<organism evidence="2 4">
    <name type="scientific">Taenia crassiceps</name>
    <dbReference type="NCBI Taxonomy" id="6207"/>
    <lineage>
        <taxon>Eukaryota</taxon>
        <taxon>Metazoa</taxon>
        <taxon>Spiralia</taxon>
        <taxon>Lophotrochozoa</taxon>
        <taxon>Platyhelminthes</taxon>
        <taxon>Cestoda</taxon>
        <taxon>Eucestoda</taxon>
        <taxon>Cyclophyllidea</taxon>
        <taxon>Taeniidae</taxon>
        <taxon>Taenia</taxon>
    </lineage>
</organism>
<gene>
    <name evidence="2" type="ORF">TcWFU_001968</name>
    <name evidence="3" type="ORF">TcWFU_004035</name>
</gene>
<protein>
    <submittedName>
        <fullName evidence="2">Uncharacterized protein</fullName>
    </submittedName>
</protein>
<evidence type="ECO:0000313" key="2">
    <source>
        <dbReference type="EMBL" id="KAL5104855.1"/>
    </source>
</evidence>
<evidence type="ECO:0000256" key="1">
    <source>
        <dbReference type="SAM" id="MobiDB-lite"/>
    </source>
</evidence>
<dbReference type="EMBL" id="JAKROA010000010">
    <property type="protein sequence ID" value="KAL5104855.1"/>
    <property type="molecule type" value="Genomic_DNA"/>
</dbReference>
<feature type="region of interest" description="Disordered" evidence="1">
    <location>
        <begin position="96"/>
        <end position="118"/>
    </location>
</feature>
<accession>A0ABR4Q5F9</accession>
<sequence>MERLVGFGDVNIGGFGGRCRYRLMDSDGLSAAPLEVEPEASEADSPQTDYFGWLKSTLSQSADVWSCIKRDVSEVAQGTATSVLRQFSDALHTFQQEGARAEPPPSDPVAPNERMICQ</sequence>
<reference evidence="2" key="2">
    <citation type="submission" date="2024-12" db="EMBL/GenBank/DDBJ databases">
        <authorList>
            <person name="Estrada K."/>
            <person name="Bobes R.J."/>
            <person name="Sanchez-Flores A."/>
            <person name="Laclette J.P."/>
        </authorList>
    </citation>
    <scope>NUCLEOTIDE SEQUENCE</scope>
    <source>
        <strain evidence="2">WFUcys</strain>
        <tissue evidence="2">Peritoneal cavity of infected mice</tissue>
    </source>
</reference>